<feature type="compositionally biased region" description="Polar residues" evidence="1">
    <location>
        <begin position="69"/>
        <end position="80"/>
    </location>
</feature>
<sequence>MKYRKPLLTALAASALLLAGQVIAQNSTTQNSATQNSTTQDTTPQNTAPASATPQATPPMPADQTTATMNTPSGELTVHSSMPAPPPAGPAPSFEQLSGGTRYITEDQASAYPLLANDFIYADHNRNGRISKDEYQRWAAQK</sequence>
<dbReference type="AlphaFoldDB" id="A0AAU7QK47"/>
<protein>
    <recommendedName>
        <fullName evidence="4">EF-hand domain-containing protein</fullName>
    </recommendedName>
</protein>
<evidence type="ECO:0000313" key="3">
    <source>
        <dbReference type="EMBL" id="XBS88968.1"/>
    </source>
</evidence>
<name>A0AAU7QK47_9GAMM</name>
<keyword evidence="2" id="KW-0732">Signal</keyword>
<organism evidence="3">
    <name type="scientific">Rhodanobacter sp. IGA1.0</name>
    <dbReference type="NCBI Taxonomy" id="3158582"/>
    <lineage>
        <taxon>Bacteria</taxon>
        <taxon>Pseudomonadati</taxon>
        <taxon>Pseudomonadota</taxon>
        <taxon>Gammaproteobacteria</taxon>
        <taxon>Lysobacterales</taxon>
        <taxon>Rhodanobacteraceae</taxon>
        <taxon>Rhodanobacter</taxon>
    </lineage>
</organism>
<feature type="region of interest" description="Disordered" evidence="1">
    <location>
        <begin position="27"/>
        <end position="102"/>
    </location>
</feature>
<accession>A0AAU7QK47</accession>
<evidence type="ECO:0000256" key="2">
    <source>
        <dbReference type="SAM" id="SignalP"/>
    </source>
</evidence>
<dbReference type="RefSeq" id="WP_007806277.1">
    <property type="nucleotide sequence ID" value="NZ_CP157948.1"/>
</dbReference>
<evidence type="ECO:0008006" key="4">
    <source>
        <dbReference type="Google" id="ProtNLM"/>
    </source>
</evidence>
<dbReference type="EMBL" id="CP157948">
    <property type="protein sequence ID" value="XBS88968.1"/>
    <property type="molecule type" value="Genomic_DNA"/>
</dbReference>
<dbReference type="PROSITE" id="PS00018">
    <property type="entry name" value="EF_HAND_1"/>
    <property type="match status" value="1"/>
</dbReference>
<feature type="signal peptide" evidence="2">
    <location>
        <begin position="1"/>
        <end position="24"/>
    </location>
</feature>
<feature type="chain" id="PRO_5043605197" description="EF-hand domain-containing protein" evidence="2">
    <location>
        <begin position="25"/>
        <end position="142"/>
    </location>
</feature>
<reference evidence="3" key="1">
    <citation type="submission" date="2024-06" db="EMBL/GenBank/DDBJ databases">
        <authorList>
            <person name="Sun Y."/>
        </authorList>
    </citation>
    <scope>NUCLEOTIDE SEQUENCE</scope>
    <source>
        <strain evidence="3">IGA1.0</strain>
    </source>
</reference>
<dbReference type="InterPro" id="IPR018247">
    <property type="entry name" value="EF_Hand_1_Ca_BS"/>
</dbReference>
<feature type="compositionally biased region" description="Low complexity" evidence="1">
    <location>
        <begin position="27"/>
        <end position="55"/>
    </location>
</feature>
<evidence type="ECO:0000256" key="1">
    <source>
        <dbReference type="SAM" id="MobiDB-lite"/>
    </source>
</evidence>
<proteinExistence type="predicted"/>
<gene>
    <name evidence="3" type="ORF">ABNK63_11195</name>
</gene>